<feature type="compositionally biased region" description="Basic residues" evidence="2">
    <location>
        <begin position="40"/>
        <end position="49"/>
    </location>
</feature>
<feature type="region of interest" description="Disordered" evidence="2">
    <location>
        <begin position="1"/>
        <end position="135"/>
    </location>
</feature>
<dbReference type="EMBL" id="KV428007">
    <property type="protein sequence ID" value="KZT43627.1"/>
    <property type="molecule type" value="Genomic_DNA"/>
</dbReference>
<dbReference type="PROSITE" id="PS50048">
    <property type="entry name" value="ZN2_CY6_FUNGAL_2"/>
    <property type="match status" value="1"/>
</dbReference>
<evidence type="ECO:0000256" key="1">
    <source>
        <dbReference type="ARBA" id="ARBA00023242"/>
    </source>
</evidence>
<dbReference type="Pfam" id="PF00172">
    <property type="entry name" value="Zn_clus"/>
    <property type="match status" value="1"/>
</dbReference>
<evidence type="ECO:0000313" key="4">
    <source>
        <dbReference type="EMBL" id="KZT43627.1"/>
    </source>
</evidence>
<protein>
    <recommendedName>
        <fullName evidence="3">Zn(2)-C6 fungal-type domain-containing protein</fullName>
    </recommendedName>
</protein>
<name>A0A166ICW0_9AGAM</name>
<dbReference type="PANTHER" id="PTHR37534">
    <property type="entry name" value="TRANSCRIPTIONAL ACTIVATOR PROTEIN UGA3"/>
    <property type="match status" value="1"/>
</dbReference>
<feature type="compositionally biased region" description="Polar residues" evidence="2">
    <location>
        <begin position="17"/>
        <end position="30"/>
    </location>
</feature>
<dbReference type="Proteomes" id="UP000076798">
    <property type="component" value="Unassembled WGS sequence"/>
</dbReference>
<keyword evidence="1" id="KW-0539">Nucleus</keyword>
<feature type="compositionally biased region" description="Polar residues" evidence="2">
    <location>
        <begin position="106"/>
        <end position="120"/>
    </location>
</feature>
<dbReference type="GO" id="GO:0000976">
    <property type="term" value="F:transcription cis-regulatory region binding"/>
    <property type="evidence" value="ECO:0007669"/>
    <property type="project" value="TreeGrafter"/>
</dbReference>
<accession>A0A166ICW0</accession>
<reference evidence="4 5" key="1">
    <citation type="journal article" date="2016" name="Mol. Biol. Evol.">
        <title>Comparative Genomics of Early-Diverging Mushroom-Forming Fungi Provides Insights into the Origins of Lignocellulose Decay Capabilities.</title>
        <authorList>
            <person name="Nagy L.G."/>
            <person name="Riley R."/>
            <person name="Tritt A."/>
            <person name="Adam C."/>
            <person name="Daum C."/>
            <person name="Floudas D."/>
            <person name="Sun H."/>
            <person name="Yadav J.S."/>
            <person name="Pangilinan J."/>
            <person name="Larsson K.H."/>
            <person name="Matsuura K."/>
            <person name="Barry K."/>
            <person name="Labutti K."/>
            <person name="Kuo R."/>
            <person name="Ohm R.A."/>
            <person name="Bhattacharya S.S."/>
            <person name="Shirouzu T."/>
            <person name="Yoshinaga Y."/>
            <person name="Martin F.M."/>
            <person name="Grigoriev I.V."/>
            <person name="Hibbett D.S."/>
        </authorList>
    </citation>
    <scope>NUCLEOTIDE SEQUENCE [LARGE SCALE GENOMIC DNA]</scope>
    <source>
        <strain evidence="4 5">HHB10207 ss-3</strain>
    </source>
</reference>
<dbReference type="GO" id="GO:0000981">
    <property type="term" value="F:DNA-binding transcription factor activity, RNA polymerase II-specific"/>
    <property type="evidence" value="ECO:0007669"/>
    <property type="project" value="InterPro"/>
</dbReference>
<dbReference type="InterPro" id="IPR001138">
    <property type="entry name" value="Zn2Cys6_DnaBD"/>
</dbReference>
<gene>
    <name evidence="4" type="ORF">SISSUDRAFT_611897</name>
</gene>
<dbReference type="InterPro" id="IPR036864">
    <property type="entry name" value="Zn2-C6_fun-type_DNA-bd_sf"/>
</dbReference>
<sequence>MYNRNPQPTPYAGSGYFPSSPSTPQYNTLRVVQPDLRKEPMRKRPKYTRSKTGCLTCRQKKVKCDETKPSCTRCTQGQRDCTWPENVPPRRKPSRPQDTPEERPSTAGSENLSSSASPPNTREHSPRSRPSELSLSLPPRRYIHKLRTSILLPKFCAFFSLSETTLQMPPVNLNGTRRSIVAHHPYESSQNYSFSNQNDSHLHSLPDYSYQSQSQSHHSSHNHLMPTHHSVSSYQPTLLHSSVSALHRSDSVLPPLDMSRFPSAHPHHLPPPATQSWHPTAIAPTLEPIDTFVSHCHCRHCPSSRVSLSAVSRRV</sequence>
<dbReference type="PANTHER" id="PTHR37534:SF7">
    <property type="entry name" value="TRANSCRIPTIONAL ACTIVATOR PROTEIN UGA3"/>
    <property type="match status" value="1"/>
</dbReference>
<dbReference type="SUPFAM" id="SSF57701">
    <property type="entry name" value="Zn2/Cys6 DNA-binding domain"/>
    <property type="match status" value="1"/>
</dbReference>
<dbReference type="GO" id="GO:0045944">
    <property type="term" value="P:positive regulation of transcription by RNA polymerase II"/>
    <property type="evidence" value="ECO:0007669"/>
    <property type="project" value="TreeGrafter"/>
</dbReference>
<evidence type="ECO:0000256" key="2">
    <source>
        <dbReference type="SAM" id="MobiDB-lite"/>
    </source>
</evidence>
<proteinExistence type="predicted"/>
<feature type="region of interest" description="Disordered" evidence="2">
    <location>
        <begin position="190"/>
        <end position="231"/>
    </location>
</feature>
<keyword evidence="5" id="KW-1185">Reference proteome</keyword>
<feature type="compositionally biased region" description="Basic and acidic residues" evidence="2">
    <location>
        <begin position="121"/>
        <end position="130"/>
    </location>
</feature>
<dbReference type="GO" id="GO:0005634">
    <property type="term" value="C:nucleus"/>
    <property type="evidence" value="ECO:0007669"/>
    <property type="project" value="TreeGrafter"/>
</dbReference>
<evidence type="ECO:0000313" key="5">
    <source>
        <dbReference type="Proteomes" id="UP000076798"/>
    </source>
</evidence>
<dbReference type="OrthoDB" id="5419315at2759"/>
<dbReference type="CDD" id="cd00067">
    <property type="entry name" value="GAL4"/>
    <property type="match status" value="1"/>
</dbReference>
<dbReference type="PROSITE" id="PS00463">
    <property type="entry name" value="ZN2_CY6_FUNGAL_1"/>
    <property type="match status" value="1"/>
</dbReference>
<feature type="compositionally biased region" description="Polar residues" evidence="2">
    <location>
        <begin position="190"/>
        <end position="199"/>
    </location>
</feature>
<feature type="compositionally biased region" description="Polar residues" evidence="2">
    <location>
        <begin position="69"/>
        <end position="79"/>
    </location>
</feature>
<feature type="compositionally biased region" description="Low complexity" evidence="2">
    <location>
        <begin position="208"/>
        <end position="217"/>
    </location>
</feature>
<dbReference type="AlphaFoldDB" id="A0A166ICW0"/>
<organism evidence="4 5">
    <name type="scientific">Sistotremastrum suecicum HHB10207 ss-3</name>
    <dbReference type="NCBI Taxonomy" id="1314776"/>
    <lineage>
        <taxon>Eukaryota</taxon>
        <taxon>Fungi</taxon>
        <taxon>Dikarya</taxon>
        <taxon>Basidiomycota</taxon>
        <taxon>Agaricomycotina</taxon>
        <taxon>Agaricomycetes</taxon>
        <taxon>Sistotremastrales</taxon>
        <taxon>Sistotremastraceae</taxon>
        <taxon>Sistotremastrum</taxon>
    </lineage>
</organism>
<evidence type="ECO:0000259" key="3">
    <source>
        <dbReference type="PROSITE" id="PS50048"/>
    </source>
</evidence>
<dbReference type="SMART" id="SM00066">
    <property type="entry name" value="GAL4"/>
    <property type="match status" value="1"/>
</dbReference>
<dbReference type="Gene3D" id="4.10.240.10">
    <property type="entry name" value="Zn(2)-C6 fungal-type DNA-binding domain"/>
    <property type="match status" value="1"/>
</dbReference>
<feature type="domain" description="Zn(2)-C6 fungal-type" evidence="3">
    <location>
        <begin position="53"/>
        <end position="83"/>
    </location>
</feature>
<dbReference type="STRING" id="1314776.A0A166ICW0"/>
<dbReference type="GO" id="GO:0008270">
    <property type="term" value="F:zinc ion binding"/>
    <property type="evidence" value="ECO:0007669"/>
    <property type="project" value="InterPro"/>
</dbReference>